<dbReference type="CDD" id="cd00009">
    <property type="entry name" value="AAA"/>
    <property type="match status" value="1"/>
</dbReference>
<evidence type="ECO:0000313" key="5">
    <source>
        <dbReference type="Proteomes" id="UP000231203"/>
    </source>
</evidence>
<name>A0A2G6MRB0_9BACT</name>
<accession>A0A2G6MRB0</accession>
<evidence type="ECO:0000256" key="2">
    <source>
        <dbReference type="ARBA" id="ARBA00022840"/>
    </source>
</evidence>
<keyword evidence="2" id="KW-0067">ATP-binding</keyword>
<organism evidence="4 5">
    <name type="scientific">Desulfobacter postgatei</name>
    <dbReference type="NCBI Taxonomy" id="2293"/>
    <lineage>
        <taxon>Bacteria</taxon>
        <taxon>Pseudomonadati</taxon>
        <taxon>Thermodesulfobacteriota</taxon>
        <taxon>Desulfobacteria</taxon>
        <taxon>Desulfobacterales</taxon>
        <taxon>Desulfobacteraceae</taxon>
        <taxon>Desulfobacter</taxon>
    </lineage>
</organism>
<dbReference type="PANTHER" id="PTHR32071">
    <property type="entry name" value="TRANSCRIPTIONAL REGULATORY PROTEIN"/>
    <property type="match status" value="1"/>
</dbReference>
<dbReference type="GO" id="GO:0005524">
    <property type="term" value="F:ATP binding"/>
    <property type="evidence" value="ECO:0007669"/>
    <property type="project" value="UniProtKB-KW"/>
</dbReference>
<dbReference type="Gene3D" id="1.10.8.60">
    <property type="match status" value="1"/>
</dbReference>
<dbReference type="InterPro" id="IPR002078">
    <property type="entry name" value="Sigma_54_int"/>
</dbReference>
<evidence type="ECO:0000256" key="1">
    <source>
        <dbReference type="ARBA" id="ARBA00022741"/>
    </source>
</evidence>
<protein>
    <submittedName>
        <fullName evidence="4">Fis family transcriptional regulator</fullName>
    </submittedName>
</protein>
<reference evidence="4 5" key="1">
    <citation type="submission" date="2017-10" db="EMBL/GenBank/DDBJ databases">
        <title>Novel microbial diversity and functional potential in the marine mammal oral microbiome.</title>
        <authorList>
            <person name="Dudek N.K."/>
            <person name="Sun C.L."/>
            <person name="Burstein D."/>
            <person name="Kantor R.S."/>
            <person name="Aliaga Goltsman D.S."/>
            <person name="Bik E.M."/>
            <person name="Thomas B.C."/>
            <person name="Banfield J.F."/>
            <person name="Relman D.A."/>
        </authorList>
    </citation>
    <scope>NUCLEOTIDE SEQUENCE [LARGE SCALE GENOMIC DNA]</scope>
    <source>
        <strain evidence="4">DOLJORAL78_47_202</strain>
    </source>
</reference>
<gene>
    <name evidence="4" type="ORF">CSA25_05005</name>
</gene>
<comment type="caution">
    <text evidence="4">The sequence shown here is derived from an EMBL/GenBank/DDBJ whole genome shotgun (WGS) entry which is preliminary data.</text>
</comment>
<proteinExistence type="predicted"/>
<sequence length="494" mass="57146">MKEVTAFLPEELDFFKCVHYAGAANPFGRERVLREAEIAGVSPDSPKEIRVLKACQAVGYRLAQMEKRGKINLYSFKGESRYYLRSGLLFHYFHLFRKEIDALITHQLDNAEQSLDAHFAPEALALLRGWGFSVEESRRFIALAYQFRRAYYFIFRHLVGRSRCMQQLRQDLWQNVFTHDILMYDQYLWNRMENFSTLLFGETGTGKGTAALAMGRSGYIPFDEKKNRFTHNFVNTFTTLNISQFPETIIESELFGHMRGAFTGAVKDHKGVFSRCSPNGSILLDEIGELSTHVQIKLLNVLQDRVYSPVGSDEKYRFHGRIIAATNRSIREIREKKIFRDDFYYRLCSDIITVPPLHKRISQDPEELSDLLVHTVTRIVGQPSPEIVSRVLDYIESSLTLSYSWPGNVRELEQCVRRVVLRNVYETDEALDPAPQADSLPRQIQEGRLSAQDLLIHYCTRLYETHGTYEAVARIAGLDRRTVKKYIDSQDQIH</sequence>
<evidence type="ECO:0000313" key="4">
    <source>
        <dbReference type="EMBL" id="PIE62486.1"/>
    </source>
</evidence>
<dbReference type="Gene3D" id="3.40.50.300">
    <property type="entry name" value="P-loop containing nucleotide triphosphate hydrolases"/>
    <property type="match status" value="1"/>
</dbReference>
<dbReference type="EMBL" id="PDTI01000041">
    <property type="protein sequence ID" value="PIE62486.1"/>
    <property type="molecule type" value="Genomic_DNA"/>
</dbReference>
<dbReference type="Proteomes" id="UP000231203">
    <property type="component" value="Unassembled WGS sequence"/>
</dbReference>
<dbReference type="AlphaFoldDB" id="A0A2G6MRB0"/>
<dbReference type="InterPro" id="IPR027417">
    <property type="entry name" value="P-loop_NTPase"/>
</dbReference>
<dbReference type="PANTHER" id="PTHR32071:SF122">
    <property type="entry name" value="SIGMA FACTOR"/>
    <property type="match status" value="1"/>
</dbReference>
<dbReference type="GO" id="GO:0006355">
    <property type="term" value="P:regulation of DNA-templated transcription"/>
    <property type="evidence" value="ECO:0007669"/>
    <property type="project" value="InterPro"/>
</dbReference>
<feature type="domain" description="Sigma-54 factor interaction" evidence="3">
    <location>
        <begin position="158"/>
        <end position="421"/>
    </location>
</feature>
<dbReference type="Pfam" id="PF00158">
    <property type="entry name" value="Sigma54_activat"/>
    <property type="match status" value="1"/>
</dbReference>
<evidence type="ECO:0000259" key="3">
    <source>
        <dbReference type="PROSITE" id="PS50045"/>
    </source>
</evidence>
<dbReference type="InterPro" id="IPR058031">
    <property type="entry name" value="AAA_lid_NorR"/>
</dbReference>
<keyword evidence="1" id="KW-0547">Nucleotide-binding</keyword>
<dbReference type="PROSITE" id="PS50045">
    <property type="entry name" value="SIGMA54_INTERACT_4"/>
    <property type="match status" value="1"/>
</dbReference>
<dbReference type="Pfam" id="PF25601">
    <property type="entry name" value="AAA_lid_14"/>
    <property type="match status" value="1"/>
</dbReference>
<dbReference type="SUPFAM" id="SSF52540">
    <property type="entry name" value="P-loop containing nucleoside triphosphate hydrolases"/>
    <property type="match status" value="1"/>
</dbReference>